<reference evidence="3 4" key="1">
    <citation type="submission" date="2016-10" db="EMBL/GenBank/DDBJ databases">
        <authorList>
            <person name="Varghese N."/>
            <person name="Submissions S."/>
        </authorList>
    </citation>
    <scope>NUCLEOTIDE SEQUENCE [LARGE SCALE GENOMIC DNA]</scope>
    <source>
        <strain evidence="3 4">CGMCC 1.6377</strain>
    </source>
</reference>
<organism evidence="3 4">
    <name type="scientific">Halorubrum aquaticum</name>
    <dbReference type="NCBI Taxonomy" id="387340"/>
    <lineage>
        <taxon>Archaea</taxon>
        <taxon>Methanobacteriati</taxon>
        <taxon>Methanobacteriota</taxon>
        <taxon>Stenosarchaea group</taxon>
        <taxon>Halobacteria</taxon>
        <taxon>Halobacteriales</taxon>
        <taxon>Haloferacaceae</taxon>
        <taxon>Halorubrum</taxon>
    </lineage>
</organism>
<dbReference type="InterPro" id="IPR002933">
    <property type="entry name" value="Peptidase_M20"/>
</dbReference>
<feature type="compositionally biased region" description="Low complexity" evidence="1">
    <location>
        <begin position="479"/>
        <end position="488"/>
    </location>
</feature>
<dbReference type="InterPro" id="IPR017439">
    <property type="entry name" value="Amidohydrolase"/>
</dbReference>
<dbReference type="InterPro" id="IPR052030">
    <property type="entry name" value="Peptidase_M20/M20A_hydrolases"/>
</dbReference>
<dbReference type="Gene3D" id="3.30.70.360">
    <property type="match status" value="1"/>
</dbReference>
<feature type="domain" description="Peptidase M20 dimerisation" evidence="2">
    <location>
        <begin position="184"/>
        <end position="272"/>
    </location>
</feature>
<dbReference type="EMBL" id="FOPZ01000010">
    <property type="protein sequence ID" value="SFH57794.1"/>
    <property type="molecule type" value="Genomic_DNA"/>
</dbReference>
<dbReference type="RefSeq" id="WP_149784541.1">
    <property type="nucleotide sequence ID" value="NZ_BAAADP010000002.1"/>
</dbReference>
<protein>
    <submittedName>
        <fullName evidence="3">Aminobenzoyl-glutamate utilization protein B</fullName>
    </submittedName>
</protein>
<dbReference type="Proteomes" id="UP000323537">
    <property type="component" value="Unassembled WGS sequence"/>
</dbReference>
<dbReference type="SUPFAM" id="SSF53187">
    <property type="entry name" value="Zn-dependent exopeptidases"/>
    <property type="match status" value="1"/>
</dbReference>
<dbReference type="GO" id="GO:0016805">
    <property type="term" value="F:dipeptidase activity"/>
    <property type="evidence" value="ECO:0007669"/>
    <property type="project" value="TreeGrafter"/>
</dbReference>
<dbReference type="GO" id="GO:0071713">
    <property type="term" value="F:para-aminobenzoyl-glutamate hydrolase activity"/>
    <property type="evidence" value="ECO:0007669"/>
    <property type="project" value="TreeGrafter"/>
</dbReference>
<dbReference type="GO" id="GO:0046657">
    <property type="term" value="P:folic acid catabolic process"/>
    <property type="evidence" value="ECO:0007669"/>
    <property type="project" value="TreeGrafter"/>
</dbReference>
<dbReference type="PIRSF" id="PIRSF037227">
    <property type="entry name" value="Aminobenzoyl-glu_utiliz_pB"/>
    <property type="match status" value="1"/>
</dbReference>
<dbReference type="GO" id="GO:0005737">
    <property type="term" value="C:cytoplasm"/>
    <property type="evidence" value="ECO:0007669"/>
    <property type="project" value="TreeGrafter"/>
</dbReference>
<evidence type="ECO:0000256" key="1">
    <source>
        <dbReference type="SAM" id="MobiDB-lite"/>
    </source>
</evidence>
<dbReference type="PANTHER" id="PTHR30575">
    <property type="entry name" value="PEPTIDASE M20"/>
    <property type="match status" value="1"/>
</dbReference>
<gene>
    <name evidence="3" type="ORF">SAMN04488066_1102</name>
</gene>
<keyword evidence="4" id="KW-1185">Reference proteome</keyword>
<dbReference type="OrthoDB" id="56239at2157"/>
<dbReference type="Pfam" id="PF01546">
    <property type="entry name" value="Peptidase_M20"/>
    <property type="match status" value="1"/>
</dbReference>
<feature type="region of interest" description="Disordered" evidence="1">
    <location>
        <begin position="443"/>
        <end position="488"/>
    </location>
</feature>
<dbReference type="Pfam" id="PF07687">
    <property type="entry name" value="M20_dimer"/>
    <property type="match status" value="1"/>
</dbReference>
<accession>A0A1I3B683</accession>
<proteinExistence type="predicted"/>
<name>A0A1I3B683_9EURY</name>
<evidence type="ECO:0000259" key="2">
    <source>
        <dbReference type="Pfam" id="PF07687"/>
    </source>
</evidence>
<dbReference type="Gene3D" id="3.40.630.10">
    <property type="entry name" value="Zn peptidases"/>
    <property type="match status" value="1"/>
</dbReference>
<sequence length="488" mass="51351">MELETVDEAVEARRDDLTDLARDVWEHPQTAFEETYAADRLIGVLAERGFDVEVGVGDVETGFVARYGDGDPVVGTMGEFDALPGLSQEASATKKPIEEGGNGHGCGHNLFGVGSLGAALAVADAIDGGVEGSVVYVGTPAEEAGSGKVYMARGGAFDDIDAMVSWHPGWYNAPTKGSCLAVDSYEVTVHGESSHAAASPEAGRSALDGLQLLNTAVEYMREHVPDPVRLHYVITEGGDAANVVPPEATGEYLVRAPSRDLVEEVSAWFSRAAEGAALMADVDVEVTKTSGVYGVRPNETLGDAVRETMDELGSFSVDDPLADELSDALRDTSDQIAVLPEEHRDRAAENAYFTEPIDALDAGTTGSYSTDSGDVSQIVPLGRMTTATWPAGTPLHSWQAVAASGSTGTEGMLYASKAIGGTLLRLLTDRDLLAEVVAEFEDRGGKEGYEPAMPEDADPYELLGVDRPDFEPTADAEPEATAGTADDD</sequence>
<evidence type="ECO:0000313" key="4">
    <source>
        <dbReference type="Proteomes" id="UP000323537"/>
    </source>
</evidence>
<evidence type="ECO:0000313" key="3">
    <source>
        <dbReference type="EMBL" id="SFH57794.1"/>
    </source>
</evidence>
<dbReference type="PANTHER" id="PTHR30575:SF0">
    <property type="entry name" value="XAA-ARG DIPEPTIDASE"/>
    <property type="match status" value="1"/>
</dbReference>
<dbReference type="NCBIfam" id="TIGR01891">
    <property type="entry name" value="amidohydrolases"/>
    <property type="match status" value="1"/>
</dbReference>
<dbReference type="InterPro" id="IPR011650">
    <property type="entry name" value="Peptidase_M20_dimer"/>
</dbReference>
<dbReference type="AlphaFoldDB" id="A0A1I3B683"/>
<dbReference type="InterPro" id="IPR036264">
    <property type="entry name" value="Bact_exopeptidase_dim_dom"/>
</dbReference>
<dbReference type="InterPro" id="IPR017145">
    <property type="entry name" value="Aminobenzoyl-glu_utiliz_pB"/>
</dbReference>
<dbReference type="SUPFAM" id="SSF55031">
    <property type="entry name" value="Bacterial exopeptidase dimerisation domain"/>
    <property type="match status" value="1"/>
</dbReference>